<keyword evidence="1" id="KW-0472">Membrane</keyword>
<keyword evidence="3" id="KW-1185">Reference proteome</keyword>
<feature type="transmembrane region" description="Helical" evidence="1">
    <location>
        <begin position="27"/>
        <end position="49"/>
    </location>
</feature>
<evidence type="ECO:0000313" key="3">
    <source>
        <dbReference type="Proteomes" id="UP001341840"/>
    </source>
</evidence>
<gene>
    <name evidence="2" type="ORF">PIB30_113063</name>
</gene>
<keyword evidence="1" id="KW-1133">Transmembrane helix</keyword>
<name>A0ABU6R3G8_9FABA</name>
<evidence type="ECO:0000313" key="2">
    <source>
        <dbReference type="EMBL" id="MED6117784.1"/>
    </source>
</evidence>
<keyword evidence="1" id="KW-0812">Transmembrane</keyword>
<dbReference type="EMBL" id="JASCZI010008680">
    <property type="protein sequence ID" value="MED6117784.1"/>
    <property type="molecule type" value="Genomic_DNA"/>
</dbReference>
<proteinExistence type="predicted"/>
<dbReference type="Proteomes" id="UP001341840">
    <property type="component" value="Unassembled WGS sequence"/>
</dbReference>
<evidence type="ECO:0000256" key="1">
    <source>
        <dbReference type="SAM" id="Phobius"/>
    </source>
</evidence>
<organism evidence="2 3">
    <name type="scientific">Stylosanthes scabra</name>
    <dbReference type="NCBI Taxonomy" id="79078"/>
    <lineage>
        <taxon>Eukaryota</taxon>
        <taxon>Viridiplantae</taxon>
        <taxon>Streptophyta</taxon>
        <taxon>Embryophyta</taxon>
        <taxon>Tracheophyta</taxon>
        <taxon>Spermatophyta</taxon>
        <taxon>Magnoliopsida</taxon>
        <taxon>eudicotyledons</taxon>
        <taxon>Gunneridae</taxon>
        <taxon>Pentapetalae</taxon>
        <taxon>rosids</taxon>
        <taxon>fabids</taxon>
        <taxon>Fabales</taxon>
        <taxon>Fabaceae</taxon>
        <taxon>Papilionoideae</taxon>
        <taxon>50 kb inversion clade</taxon>
        <taxon>dalbergioids sensu lato</taxon>
        <taxon>Dalbergieae</taxon>
        <taxon>Pterocarpus clade</taxon>
        <taxon>Stylosanthes</taxon>
    </lineage>
</organism>
<feature type="non-terminal residue" evidence="2">
    <location>
        <position position="1"/>
    </location>
</feature>
<protein>
    <submittedName>
        <fullName evidence="2">Uncharacterized protein</fullName>
    </submittedName>
</protein>
<accession>A0ABU6R3G8</accession>
<sequence length="81" mass="8678">DEYFGANWRHDGLIKSTAEPSIHIDGYVVAIAGVGGSLTVVNIIDGLAVDKISRRLGRLQAVDKNINSKFEIPALTNITDG</sequence>
<comment type="caution">
    <text evidence="2">The sequence shown here is derived from an EMBL/GenBank/DDBJ whole genome shotgun (WGS) entry which is preliminary data.</text>
</comment>
<reference evidence="2 3" key="1">
    <citation type="journal article" date="2023" name="Plants (Basel)">
        <title>Bridging the Gap: Combining Genomics and Transcriptomics Approaches to Understand Stylosanthes scabra, an Orphan Legume from the Brazilian Caatinga.</title>
        <authorList>
            <person name="Ferreira-Neto J.R.C."/>
            <person name="da Silva M.D."/>
            <person name="Binneck E."/>
            <person name="de Melo N.F."/>
            <person name="da Silva R.H."/>
            <person name="de Melo A.L.T.M."/>
            <person name="Pandolfi V."/>
            <person name="Bustamante F.O."/>
            <person name="Brasileiro-Vidal A.C."/>
            <person name="Benko-Iseppon A.M."/>
        </authorList>
    </citation>
    <scope>NUCLEOTIDE SEQUENCE [LARGE SCALE GENOMIC DNA]</scope>
    <source>
        <tissue evidence="2">Leaves</tissue>
    </source>
</reference>